<feature type="compositionally biased region" description="Polar residues" evidence="1">
    <location>
        <begin position="25"/>
        <end position="45"/>
    </location>
</feature>
<evidence type="ECO:0000313" key="3">
    <source>
        <dbReference type="Proteomes" id="UP001291623"/>
    </source>
</evidence>
<accession>A0AAE1SUA7</accession>
<evidence type="ECO:0000256" key="1">
    <source>
        <dbReference type="SAM" id="MobiDB-lite"/>
    </source>
</evidence>
<proteinExistence type="predicted"/>
<dbReference type="Proteomes" id="UP001291623">
    <property type="component" value="Unassembled WGS sequence"/>
</dbReference>
<sequence>METNGCNIGDKDKTRSSGDDDNPLKPSSQNSDHSSSATPTINLNSRKIPRNPRTSSSPPPPPPCGTHRQFEASEHAVPSGPNPTSNR</sequence>
<name>A0AAE1SUA7_9SOLA</name>
<organism evidence="2 3">
    <name type="scientific">Anisodus tanguticus</name>
    <dbReference type="NCBI Taxonomy" id="243964"/>
    <lineage>
        <taxon>Eukaryota</taxon>
        <taxon>Viridiplantae</taxon>
        <taxon>Streptophyta</taxon>
        <taxon>Embryophyta</taxon>
        <taxon>Tracheophyta</taxon>
        <taxon>Spermatophyta</taxon>
        <taxon>Magnoliopsida</taxon>
        <taxon>eudicotyledons</taxon>
        <taxon>Gunneridae</taxon>
        <taxon>Pentapetalae</taxon>
        <taxon>asterids</taxon>
        <taxon>lamiids</taxon>
        <taxon>Solanales</taxon>
        <taxon>Solanaceae</taxon>
        <taxon>Solanoideae</taxon>
        <taxon>Hyoscyameae</taxon>
        <taxon>Anisodus</taxon>
    </lineage>
</organism>
<protein>
    <submittedName>
        <fullName evidence="2">Uncharacterized protein</fullName>
    </submittedName>
</protein>
<dbReference type="AlphaFoldDB" id="A0AAE1SUA7"/>
<comment type="caution">
    <text evidence="2">The sequence shown here is derived from an EMBL/GenBank/DDBJ whole genome shotgun (WGS) entry which is preliminary data.</text>
</comment>
<keyword evidence="3" id="KW-1185">Reference proteome</keyword>
<evidence type="ECO:0000313" key="2">
    <source>
        <dbReference type="EMBL" id="KAK4376227.1"/>
    </source>
</evidence>
<feature type="compositionally biased region" description="Basic and acidic residues" evidence="1">
    <location>
        <begin position="9"/>
        <end position="18"/>
    </location>
</feature>
<dbReference type="EMBL" id="JAVYJV010000003">
    <property type="protein sequence ID" value="KAK4376227.1"/>
    <property type="molecule type" value="Genomic_DNA"/>
</dbReference>
<feature type="region of interest" description="Disordered" evidence="1">
    <location>
        <begin position="1"/>
        <end position="87"/>
    </location>
</feature>
<reference evidence="2" key="1">
    <citation type="submission" date="2023-12" db="EMBL/GenBank/DDBJ databases">
        <title>Genome assembly of Anisodus tanguticus.</title>
        <authorList>
            <person name="Wang Y.-J."/>
        </authorList>
    </citation>
    <scope>NUCLEOTIDE SEQUENCE</scope>
    <source>
        <strain evidence="2">KB-2021</strain>
        <tissue evidence="2">Leaf</tissue>
    </source>
</reference>
<gene>
    <name evidence="2" type="ORF">RND71_006904</name>
</gene>